<dbReference type="Pfam" id="PF13376">
    <property type="entry name" value="OmdA"/>
    <property type="match status" value="1"/>
</dbReference>
<protein>
    <submittedName>
        <fullName evidence="1">YdeI/OmpD-associated family protein</fullName>
    </submittedName>
</protein>
<dbReference type="Proteomes" id="UP001324533">
    <property type="component" value="Chromosome"/>
</dbReference>
<reference evidence="1 2" key="1">
    <citation type="submission" date="2023-06" db="EMBL/GenBank/DDBJ databases">
        <title>Rock-solubilizing bacteria, Microbacterium invictum, promotes re-establishment of vegetation in rocky wasteland by accelerating rock bio-weathering and reshaping soil bacterial community.</title>
        <authorList>
            <person name="Liu C."/>
        </authorList>
    </citation>
    <scope>NUCLEOTIDE SEQUENCE [LARGE SCALE GENOMIC DNA]</scope>
    <source>
        <strain evidence="1 2">X-18</strain>
    </source>
</reference>
<proteinExistence type="predicted"/>
<accession>A0ABZ0VBR2</accession>
<keyword evidence="2" id="KW-1185">Reference proteome</keyword>
<organism evidence="1 2">
    <name type="scientific">Microbacterium invictum</name>
    <dbReference type="NCBI Taxonomy" id="515415"/>
    <lineage>
        <taxon>Bacteria</taxon>
        <taxon>Bacillati</taxon>
        <taxon>Actinomycetota</taxon>
        <taxon>Actinomycetes</taxon>
        <taxon>Micrococcales</taxon>
        <taxon>Microbacteriaceae</taxon>
        <taxon>Microbacterium</taxon>
    </lineage>
</organism>
<name>A0ABZ0VBR2_9MICO</name>
<dbReference type="EMBL" id="CP139779">
    <property type="protein sequence ID" value="WQB70791.1"/>
    <property type="molecule type" value="Genomic_DNA"/>
</dbReference>
<dbReference type="RefSeq" id="WP_322410927.1">
    <property type="nucleotide sequence ID" value="NZ_CP139779.1"/>
</dbReference>
<evidence type="ECO:0000313" key="1">
    <source>
        <dbReference type="EMBL" id="WQB70791.1"/>
    </source>
</evidence>
<gene>
    <name evidence="1" type="ORF">T9R20_02200</name>
</gene>
<evidence type="ECO:0000313" key="2">
    <source>
        <dbReference type="Proteomes" id="UP001324533"/>
    </source>
</evidence>
<sequence length="157" mass="17197">MGESWPLLGGRRDVTGFIEPMVWGRSRYTVLRVPVDLVRAADEVGTRRVAGELEGVAVNLALTRAPVIDDTFVWAGSSLLRRLRLEVGDPVTGWLAPVDPDEVPVPDDLAEALADAGLRERWDLLPPATRRRQLVPVDGAATAATRARRIRSLLESL</sequence>